<feature type="compositionally biased region" description="Polar residues" evidence="1">
    <location>
        <begin position="158"/>
        <end position="189"/>
    </location>
</feature>
<feature type="region of interest" description="Disordered" evidence="1">
    <location>
        <begin position="1"/>
        <end position="278"/>
    </location>
</feature>
<dbReference type="EMBL" id="JARKHS020013365">
    <property type="protein sequence ID" value="KAK8776103.1"/>
    <property type="molecule type" value="Genomic_DNA"/>
</dbReference>
<comment type="caution">
    <text evidence="2">The sequence shown here is derived from an EMBL/GenBank/DDBJ whole genome shotgun (WGS) entry which is preliminary data.</text>
</comment>
<gene>
    <name evidence="2" type="ORF">V5799_030564</name>
</gene>
<proteinExistence type="predicted"/>
<organism evidence="2 3">
    <name type="scientific">Amblyomma americanum</name>
    <name type="common">Lone star tick</name>
    <dbReference type="NCBI Taxonomy" id="6943"/>
    <lineage>
        <taxon>Eukaryota</taxon>
        <taxon>Metazoa</taxon>
        <taxon>Ecdysozoa</taxon>
        <taxon>Arthropoda</taxon>
        <taxon>Chelicerata</taxon>
        <taxon>Arachnida</taxon>
        <taxon>Acari</taxon>
        <taxon>Parasitiformes</taxon>
        <taxon>Ixodida</taxon>
        <taxon>Ixodoidea</taxon>
        <taxon>Ixodidae</taxon>
        <taxon>Amblyomminae</taxon>
        <taxon>Amblyomma</taxon>
    </lineage>
</organism>
<protein>
    <submittedName>
        <fullName evidence="2">Uncharacterized protein</fullName>
    </submittedName>
</protein>
<dbReference type="AlphaFoldDB" id="A0AAQ4ENQ6"/>
<evidence type="ECO:0000256" key="1">
    <source>
        <dbReference type="SAM" id="MobiDB-lite"/>
    </source>
</evidence>
<feature type="compositionally biased region" description="Polar residues" evidence="1">
    <location>
        <begin position="128"/>
        <end position="138"/>
    </location>
</feature>
<evidence type="ECO:0000313" key="3">
    <source>
        <dbReference type="Proteomes" id="UP001321473"/>
    </source>
</evidence>
<feature type="compositionally biased region" description="Basic and acidic residues" evidence="1">
    <location>
        <begin position="260"/>
        <end position="278"/>
    </location>
</feature>
<evidence type="ECO:0000313" key="2">
    <source>
        <dbReference type="EMBL" id="KAK8776103.1"/>
    </source>
</evidence>
<accession>A0AAQ4ENQ6</accession>
<keyword evidence="3" id="KW-1185">Reference proteome</keyword>
<dbReference type="Proteomes" id="UP001321473">
    <property type="component" value="Unassembled WGS sequence"/>
</dbReference>
<sequence>MTTTTMTDPRGASQHDLPSGLPEEANCANPDVTGLSSREEPTEKSRKSRKKRKKDKDQRTPSKKQRTSTEEKPSDCGTDSAESEAAGSSREIVGASTTEPADLNGGIPTVNQPCDQRQHGVLEPGATKTGSPGASNKDSPPGLCGPEENMDSRPDAIVSSSDEVPMKRSNTMVVSSSDEVPTIKSLSTPQKRKLDEAETTATEKQLKPNEEQPSPTEVQDSEVEAGREEPEGAGECSTLWRRYFPDRPCPPSTFYIPNPQRDDRRSEVQRFMEDVWPP</sequence>
<name>A0AAQ4ENQ6_AMBAM</name>
<reference evidence="2 3" key="1">
    <citation type="journal article" date="2023" name="Arcadia Sci">
        <title>De novo assembly of a long-read Amblyomma americanum tick genome.</title>
        <authorList>
            <person name="Chou S."/>
            <person name="Poskanzer K.E."/>
            <person name="Rollins M."/>
            <person name="Thuy-Boun P.S."/>
        </authorList>
    </citation>
    <scope>NUCLEOTIDE SEQUENCE [LARGE SCALE GENOMIC DNA]</scope>
    <source>
        <strain evidence="2">F_SG_1</strain>
        <tissue evidence="2">Salivary glands</tissue>
    </source>
</reference>